<proteinExistence type="predicted"/>
<reference evidence="1" key="1">
    <citation type="submission" date="2014-11" db="EMBL/GenBank/DDBJ databases">
        <authorList>
            <person name="Amaro Gonzalez C."/>
        </authorList>
    </citation>
    <scope>NUCLEOTIDE SEQUENCE</scope>
</reference>
<name>A0A0E9W9R5_ANGAN</name>
<organism evidence="1">
    <name type="scientific">Anguilla anguilla</name>
    <name type="common">European freshwater eel</name>
    <name type="synonym">Muraena anguilla</name>
    <dbReference type="NCBI Taxonomy" id="7936"/>
    <lineage>
        <taxon>Eukaryota</taxon>
        <taxon>Metazoa</taxon>
        <taxon>Chordata</taxon>
        <taxon>Craniata</taxon>
        <taxon>Vertebrata</taxon>
        <taxon>Euteleostomi</taxon>
        <taxon>Actinopterygii</taxon>
        <taxon>Neopterygii</taxon>
        <taxon>Teleostei</taxon>
        <taxon>Anguilliformes</taxon>
        <taxon>Anguillidae</taxon>
        <taxon>Anguilla</taxon>
    </lineage>
</organism>
<sequence>MNLFGVLMTLEDLPLTAIAEGESWTALCWQSVEVDCDSSAITPPSDASGIGS</sequence>
<reference evidence="1" key="2">
    <citation type="journal article" date="2015" name="Fish Shellfish Immunol.">
        <title>Early steps in the European eel (Anguilla anguilla)-Vibrio vulnificus interaction in the gills: Role of the RtxA13 toxin.</title>
        <authorList>
            <person name="Callol A."/>
            <person name="Pajuelo D."/>
            <person name="Ebbesson L."/>
            <person name="Teles M."/>
            <person name="MacKenzie S."/>
            <person name="Amaro C."/>
        </authorList>
    </citation>
    <scope>NUCLEOTIDE SEQUENCE</scope>
</reference>
<evidence type="ECO:0000313" key="1">
    <source>
        <dbReference type="EMBL" id="JAH87144.1"/>
    </source>
</evidence>
<dbReference type="AlphaFoldDB" id="A0A0E9W9R5"/>
<accession>A0A0E9W9R5</accession>
<protein>
    <submittedName>
        <fullName evidence="1">Uncharacterized protein</fullName>
    </submittedName>
</protein>
<dbReference type="EMBL" id="GBXM01021433">
    <property type="protein sequence ID" value="JAH87144.1"/>
    <property type="molecule type" value="Transcribed_RNA"/>
</dbReference>